<gene>
    <name evidence="2" type="ORF">ABW18_18865</name>
</gene>
<organism evidence="2 3">
    <name type="scientific">Gordonia jacobaea</name>
    <dbReference type="NCBI Taxonomy" id="122202"/>
    <lineage>
        <taxon>Bacteria</taxon>
        <taxon>Bacillati</taxon>
        <taxon>Actinomycetota</taxon>
        <taxon>Actinomycetes</taxon>
        <taxon>Mycobacteriales</taxon>
        <taxon>Gordoniaceae</taxon>
        <taxon>Gordonia</taxon>
    </lineage>
</organism>
<feature type="region of interest" description="Disordered" evidence="1">
    <location>
        <begin position="58"/>
        <end position="81"/>
    </location>
</feature>
<accession>A0ABR5I7Z3</accession>
<evidence type="ECO:0000256" key="1">
    <source>
        <dbReference type="SAM" id="MobiDB-lite"/>
    </source>
</evidence>
<comment type="caution">
    <text evidence="2">The sequence shown here is derived from an EMBL/GenBank/DDBJ whole genome shotgun (WGS) entry which is preliminary data.</text>
</comment>
<sequence length="81" mass="8579">MSSRNTPSRWPFSSVAAISSRDWSRASLKTGASSPTAARIASFMPRLVLAVDMYASKTPASATSAGPDSSRRQPSAMIESE</sequence>
<feature type="compositionally biased region" description="Polar residues" evidence="1">
    <location>
        <begin position="58"/>
        <end position="67"/>
    </location>
</feature>
<keyword evidence="3" id="KW-1185">Reference proteome</keyword>
<reference evidence="2 3" key="1">
    <citation type="submission" date="2015-05" db="EMBL/GenBank/DDBJ databases">
        <title>Draft genome sequence of the bacterium Gordonia jacobaea a new member of the Gordonia genus.</title>
        <authorList>
            <person name="Jimenez-Galisteo G."/>
            <person name="Dominguez A."/>
            <person name="Munoz E."/>
            <person name="Vinas M."/>
        </authorList>
    </citation>
    <scope>NUCLEOTIDE SEQUENCE [LARGE SCALE GENOMIC DNA]</scope>
    <source>
        <strain evidence="3">mv1</strain>
    </source>
</reference>
<dbReference type="Proteomes" id="UP000037247">
    <property type="component" value="Unassembled WGS sequence"/>
</dbReference>
<evidence type="ECO:0000313" key="2">
    <source>
        <dbReference type="EMBL" id="KNA89753.1"/>
    </source>
</evidence>
<proteinExistence type="predicted"/>
<name>A0ABR5I7Z3_9ACTN</name>
<protein>
    <submittedName>
        <fullName evidence="2">Uncharacterized protein</fullName>
    </submittedName>
</protein>
<dbReference type="EMBL" id="LDTZ01000022">
    <property type="protein sequence ID" value="KNA89753.1"/>
    <property type="molecule type" value="Genomic_DNA"/>
</dbReference>
<evidence type="ECO:0000313" key="3">
    <source>
        <dbReference type="Proteomes" id="UP000037247"/>
    </source>
</evidence>